<evidence type="ECO:0000259" key="9">
    <source>
        <dbReference type="PROSITE" id="PS50048"/>
    </source>
</evidence>
<feature type="domain" description="Zn(2)-C6 fungal-type" evidence="9">
    <location>
        <begin position="51"/>
        <end position="83"/>
    </location>
</feature>
<dbReference type="InterPro" id="IPR001138">
    <property type="entry name" value="Zn2Cys6_DnaBD"/>
</dbReference>
<evidence type="ECO:0000256" key="8">
    <source>
        <dbReference type="SAM" id="MobiDB-lite"/>
    </source>
</evidence>
<feature type="compositionally biased region" description="Low complexity" evidence="8">
    <location>
        <begin position="26"/>
        <end position="39"/>
    </location>
</feature>
<keyword evidence="6" id="KW-0804">Transcription</keyword>
<evidence type="ECO:0000256" key="3">
    <source>
        <dbReference type="ARBA" id="ARBA00022833"/>
    </source>
</evidence>
<gene>
    <name evidence="10" type="ORF">QBC35DRAFT_172478</name>
</gene>
<dbReference type="PANTHER" id="PTHR31313">
    <property type="entry name" value="TY1 ENHANCER ACTIVATOR"/>
    <property type="match status" value="1"/>
</dbReference>
<keyword evidence="3" id="KW-0862">Zinc</keyword>
<comment type="caution">
    <text evidence="10">The sequence shown here is derived from an EMBL/GenBank/DDBJ whole genome shotgun (WGS) entry which is preliminary data.</text>
</comment>
<dbReference type="Proteomes" id="UP001302126">
    <property type="component" value="Unassembled WGS sequence"/>
</dbReference>
<dbReference type="Pfam" id="PF04082">
    <property type="entry name" value="Fungal_trans"/>
    <property type="match status" value="1"/>
</dbReference>
<dbReference type="Gene3D" id="4.10.240.10">
    <property type="entry name" value="Zn(2)-C6 fungal-type DNA-binding domain"/>
    <property type="match status" value="1"/>
</dbReference>
<reference evidence="10" key="2">
    <citation type="submission" date="2023-05" db="EMBL/GenBank/DDBJ databases">
        <authorList>
            <consortium name="Lawrence Berkeley National Laboratory"/>
            <person name="Steindorff A."/>
            <person name="Hensen N."/>
            <person name="Bonometti L."/>
            <person name="Westerberg I."/>
            <person name="Brannstrom I.O."/>
            <person name="Guillou S."/>
            <person name="Cros-Aarteil S."/>
            <person name="Calhoun S."/>
            <person name="Haridas S."/>
            <person name="Kuo A."/>
            <person name="Mondo S."/>
            <person name="Pangilinan J."/>
            <person name="Riley R."/>
            <person name="Labutti K."/>
            <person name="Andreopoulos B."/>
            <person name="Lipzen A."/>
            <person name="Chen C."/>
            <person name="Yanf M."/>
            <person name="Daum C."/>
            <person name="Ng V."/>
            <person name="Clum A."/>
            <person name="Ohm R."/>
            <person name="Martin F."/>
            <person name="Silar P."/>
            <person name="Natvig D."/>
            <person name="Lalanne C."/>
            <person name="Gautier V."/>
            <person name="Ament-Velasquez S.L."/>
            <person name="Kruys A."/>
            <person name="Hutchinson M.I."/>
            <person name="Powell A.J."/>
            <person name="Barry K."/>
            <person name="Miller A.N."/>
            <person name="Grigoriev I.V."/>
            <person name="Debuchy R."/>
            <person name="Gladieux P."/>
            <person name="Thoren M.H."/>
            <person name="Johannesson H."/>
        </authorList>
    </citation>
    <scope>NUCLEOTIDE SEQUENCE</scope>
    <source>
        <strain evidence="10">PSN309</strain>
    </source>
</reference>
<feature type="compositionally biased region" description="Basic and acidic residues" evidence="8">
    <location>
        <begin position="128"/>
        <end position="155"/>
    </location>
</feature>
<sequence>MTTTTMSNGRRKSSLDDLGDTPGPERTASPSPSSSTRSSGKQQIRHRASIACASCRERRIRCVVGEGETECTQCRRTGNTCIIKNDDERRRPISKAYMSSLSNRIALLEEMLKERGVSPPPAVHPPKTRQDALTRQQEDADARERSASFEPKHGSSTETQIPTPPGSGDEDVLISEAEPISNTVSTSLTPSVPSPSLIDPLLLQDASSNTDGDVRRLLSARGSHSFDPSAGRIRFFGPTANSHVHGKSSCLLDPQGRPDSARRVVGIIESLGTFTHNYLLKCFWEHNFDSVVVDQAAFETGRASKDARFYSPFLHLTLLAIGFRFADRSREDIKAISVGSRESTLHREAKSLLEVELEQAGGVPSVQGILLLADLEFGAGRDSTGWMYLGIANRLAFDIGLHVNYHGTDILDIERRLRHQVMAACVTFDRQWALILGRPTSIKAQDIGIDLRLSSSATFMSSVGGETRNSAAAGIAAMHRHRFELMELAGKVSDLQNTTHGISDSTAKGTEDRPYLYFLALERQFQNWYRRLPECLAWKPVNIKSAPLGFFLLHQQFHVCMILLHRPWAKYGPLVPDSVVATRYTPDTATHLRDSLGTFPHHDNRASLSRSMCTQHAVRVARIFWQHRQRFDGTKIGLEAIQHAGTAALALMAALAHKSAELDHQSNLKYLQVVSSAIYDMSHAYQPAARMYSLLKTMLADIRSELVSSGAFDATALLNRFQHGGSGTNMIFGSSSWGVNMDGPRPSPPRRRHTAVLDERPDIKRRRLSTQTVPDISYTAMPVFTNDQQPTCQSPSSLSQPQESSFPNLADQPLKQVPEITSEEDFDMDFFHASFVEFISAGSQGWETSAPSETPAEELPSETAPAVEETTATADKEKTDGVDTKTSSTPPPADEAANVDLTIEEWLSEPVQGPLLTPTEPSSTQQHCESRFSPVNESPAPAPHQQEATSNNSASGSAQAVNTPDFQSFGLSLGLDMELGTSDNGGIHTMDWMIGSPSSTKTSPSFKTPRRRMSTLTAPPETNQSLVTGLSYSKIPATPRPAPKPMTPVTLDELVQSVEEAVGCARARARDRELERERERERALASANAHTATVMSACNLTEPTAPVEREERNLALDFLTL</sequence>
<feature type="compositionally biased region" description="Polar residues" evidence="8">
    <location>
        <begin position="946"/>
        <end position="965"/>
    </location>
</feature>
<comment type="subcellular location">
    <subcellularLocation>
        <location evidence="1">Nucleus</location>
    </subcellularLocation>
</comment>
<feature type="region of interest" description="Disordered" evidence="8">
    <location>
        <begin position="844"/>
        <end position="965"/>
    </location>
</feature>
<dbReference type="GO" id="GO:0006351">
    <property type="term" value="P:DNA-templated transcription"/>
    <property type="evidence" value="ECO:0007669"/>
    <property type="project" value="InterPro"/>
</dbReference>
<evidence type="ECO:0000256" key="2">
    <source>
        <dbReference type="ARBA" id="ARBA00022723"/>
    </source>
</evidence>
<feature type="compositionally biased region" description="Low complexity" evidence="8">
    <location>
        <begin position="996"/>
        <end position="1007"/>
    </location>
</feature>
<dbReference type="SMART" id="SM00066">
    <property type="entry name" value="GAL4"/>
    <property type="match status" value="1"/>
</dbReference>
<feature type="region of interest" description="Disordered" evidence="8">
    <location>
        <begin position="116"/>
        <end position="172"/>
    </location>
</feature>
<feature type="compositionally biased region" description="Basic and acidic residues" evidence="8">
    <location>
        <begin position="874"/>
        <end position="883"/>
    </location>
</feature>
<feature type="region of interest" description="Disordered" evidence="8">
    <location>
        <begin position="785"/>
        <end position="809"/>
    </location>
</feature>
<evidence type="ECO:0000256" key="4">
    <source>
        <dbReference type="ARBA" id="ARBA00023015"/>
    </source>
</evidence>
<keyword evidence="7" id="KW-0539">Nucleus</keyword>
<reference evidence="10" key="1">
    <citation type="journal article" date="2023" name="Mol. Phylogenet. Evol.">
        <title>Genome-scale phylogeny and comparative genomics of the fungal order Sordariales.</title>
        <authorList>
            <person name="Hensen N."/>
            <person name="Bonometti L."/>
            <person name="Westerberg I."/>
            <person name="Brannstrom I.O."/>
            <person name="Guillou S."/>
            <person name="Cros-Aarteil S."/>
            <person name="Calhoun S."/>
            <person name="Haridas S."/>
            <person name="Kuo A."/>
            <person name="Mondo S."/>
            <person name="Pangilinan J."/>
            <person name="Riley R."/>
            <person name="LaButti K."/>
            <person name="Andreopoulos B."/>
            <person name="Lipzen A."/>
            <person name="Chen C."/>
            <person name="Yan M."/>
            <person name="Daum C."/>
            <person name="Ng V."/>
            <person name="Clum A."/>
            <person name="Steindorff A."/>
            <person name="Ohm R.A."/>
            <person name="Martin F."/>
            <person name="Silar P."/>
            <person name="Natvig D.O."/>
            <person name="Lalanne C."/>
            <person name="Gautier V."/>
            <person name="Ament-Velasquez S.L."/>
            <person name="Kruys A."/>
            <person name="Hutchinson M.I."/>
            <person name="Powell A.J."/>
            <person name="Barry K."/>
            <person name="Miller A.N."/>
            <person name="Grigoriev I.V."/>
            <person name="Debuchy R."/>
            <person name="Gladieux P."/>
            <person name="Hiltunen Thoren M."/>
            <person name="Johannesson H."/>
        </authorList>
    </citation>
    <scope>NUCLEOTIDE SEQUENCE</scope>
    <source>
        <strain evidence="10">PSN309</strain>
    </source>
</reference>
<evidence type="ECO:0000256" key="6">
    <source>
        <dbReference type="ARBA" id="ARBA00023163"/>
    </source>
</evidence>
<dbReference type="GO" id="GO:0000981">
    <property type="term" value="F:DNA-binding transcription factor activity, RNA polymerase II-specific"/>
    <property type="evidence" value="ECO:0007669"/>
    <property type="project" value="InterPro"/>
</dbReference>
<feature type="region of interest" description="Disordered" evidence="8">
    <location>
        <begin position="1"/>
        <end position="47"/>
    </location>
</feature>
<dbReference type="PROSITE" id="PS50048">
    <property type="entry name" value="ZN2_CY6_FUNGAL_2"/>
    <property type="match status" value="1"/>
</dbReference>
<organism evidence="10 11">
    <name type="scientific">Podospora australis</name>
    <dbReference type="NCBI Taxonomy" id="1536484"/>
    <lineage>
        <taxon>Eukaryota</taxon>
        <taxon>Fungi</taxon>
        <taxon>Dikarya</taxon>
        <taxon>Ascomycota</taxon>
        <taxon>Pezizomycotina</taxon>
        <taxon>Sordariomycetes</taxon>
        <taxon>Sordariomycetidae</taxon>
        <taxon>Sordariales</taxon>
        <taxon>Podosporaceae</taxon>
        <taxon>Podospora</taxon>
    </lineage>
</organism>
<dbReference type="AlphaFoldDB" id="A0AAN6WLN2"/>
<dbReference type="GO" id="GO:0003677">
    <property type="term" value="F:DNA binding"/>
    <property type="evidence" value="ECO:0007669"/>
    <property type="project" value="UniProtKB-KW"/>
</dbReference>
<feature type="compositionally biased region" description="Low complexity" evidence="8">
    <location>
        <begin position="788"/>
        <end position="807"/>
    </location>
</feature>
<feature type="region of interest" description="Disordered" evidence="8">
    <location>
        <begin position="992"/>
        <end position="1025"/>
    </location>
</feature>
<dbReference type="PANTHER" id="PTHR31313:SF81">
    <property type="entry name" value="TY1 ENHANCER ACTIVATOR"/>
    <property type="match status" value="1"/>
</dbReference>
<evidence type="ECO:0000256" key="5">
    <source>
        <dbReference type="ARBA" id="ARBA00023125"/>
    </source>
</evidence>
<feature type="compositionally biased region" description="Polar residues" evidence="8">
    <location>
        <begin position="1014"/>
        <end position="1025"/>
    </location>
</feature>
<evidence type="ECO:0000256" key="1">
    <source>
        <dbReference type="ARBA" id="ARBA00004123"/>
    </source>
</evidence>
<dbReference type="CDD" id="cd00067">
    <property type="entry name" value="GAL4"/>
    <property type="match status" value="1"/>
</dbReference>
<name>A0AAN6WLN2_9PEZI</name>
<dbReference type="GO" id="GO:0008270">
    <property type="term" value="F:zinc ion binding"/>
    <property type="evidence" value="ECO:0007669"/>
    <property type="project" value="InterPro"/>
</dbReference>
<evidence type="ECO:0000256" key="7">
    <source>
        <dbReference type="ARBA" id="ARBA00023242"/>
    </source>
</evidence>
<evidence type="ECO:0000313" key="10">
    <source>
        <dbReference type="EMBL" id="KAK4182417.1"/>
    </source>
</evidence>
<protein>
    <recommendedName>
        <fullName evidence="9">Zn(2)-C6 fungal-type domain-containing protein</fullName>
    </recommendedName>
</protein>
<dbReference type="GO" id="GO:0005634">
    <property type="term" value="C:nucleus"/>
    <property type="evidence" value="ECO:0007669"/>
    <property type="project" value="UniProtKB-SubCell"/>
</dbReference>
<keyword evidence="2" id="KW-0479">Metal-binding</keyword>
<accession>A0AAN6WLN2</accession>
<dbReference type="SUPFAM" id="SSF57701">
    <property type="entry name" value="Zn2/Cys6 DNA-binding domain"/>
    <property type="match status" value="1"/>
</dbReference>
<keyword evidence="11" id="KW-1185">Reference proteome</keyword>
<proteinExistence type="predicted"/>
<keyword evidence="5" id="KW-0238">DNA-binding</keyword>
<dbReference type="CDD" id="cd12148">
    <property type="entry name" value="fungal_TF_MHR"/>
    <property type="match status" value="1"/>
</dbReference>
<dbReference type="InterPro" id="IPR036864">
    <property type="entry name" value="Zn2-C6_fun-type_DNA-bd_sf"/>
</dbReference>
<dbReference type="SMART" id="SM00906">
    <property type="entry name" value="Fungal_trans"/>
    <property type="match status" value="1"/>
</dbReference>
<dbReference type="InterPro" id="IPR007219">
    <property type="entry name" value="XnlR_reg_dom"/>
</dbReference>
<evidence type="ECO:0000313" key="11">
    <source>
        <dbReference type="Proteomes" id="UP001302126"/>
    </source>
</evidence>
<feature type="compositionally biased region" description="Low complexity" evidence="8">
    <location>
        <begin position="862"/>
        <end position="873"/>
    </location>
</feature>
<dbReference type="InterPro" id="IPR051615">
    <property type="entry name" value="Transcr_Regulatory_Elem"/>
</dbReference>
<keyword evidence="4" id="KW-0805">Transcription regulation</keyword>
<dbReference type="PROSITE" id="PS00463">
    <property type="entry name" value="ZN2_CY6_FUNGAL_1"/>
    <property type="match status" value="1"/>
</dbReference>
<dbReference type="EMBL" id="MU864663">
    <property type="protein sequence ID" value="KAK4182417.1"/>
    <property type="molecule type" value="Genomic_DNA"/>
</dbReference>